<dbReference type="EMBL" id="CM000848">
    <property type="protein sequence ID" value="KRH12851.1"/>
    <property type="molecule type" value="Genomic_DNA"/>
</dbReference>
<proteinExistence type="predicted"/>
<reference evidence="2" key="2">
    <citation type="submission" date="2018-02" db="UniProtKB">
        <authorList>
            <consortium name="EnsemblPlants"/>
        </authorList>
    </citation>
    <scope>IDENTIFICATION</scope>
    <source>
        <strain evidence="2">Williams 82</strain>
    </source>
</reference>
<organism evidence="1">
    <name type="scientific">Glycine max</name>
    <name type="common">Soybean</name>
    <name type="synonym">Glycine hispida</name>
    <dbReference type="NCBI Taxonomy" id="3847"/>
    <lineage>
        <taxon>Eukaryota</taxon>
        <taxon>Viridiplantae</taxon>
        <taxon>Streptophyta</taxon>
        <taxon>Embryophyta</taxon>
        <taxon>Tracheophyta</taxon>
        <taxon>Spermatophyta</taxon>
        <taxon>Magnoliopsida</taxon>
        <taxon>eudicotyledons</taxon>
        <taxon>Gunneridae</taxon>
        <taxon>Pentapetalae</taxon>
        <taxon>rosids</taxon>
        <taxon>fabids</taxon>
        <taxon>Fabales</taxon>
        <taxon>Fabaceae</taxon>
        <taxon>Papilionoideae</taxon>
        <taxon>50 kb inversion clade</taxon>
        <taxon>NPAAA clade</taxon>
        <taxon>indigoferoid/millettioid clade</taxon>
        <taxon>Phaseoleae</taxon>
        <taxon>Glycine</taxon>
        <taxon>Glycine subgen. Soja</taxon>
    </lineage>
</organism>
<dbReference type="EnsemblPlants" id="KRH12851">
    <property type="protein sequence ID" value="KRH12851"/>
    <property type="gene ID" value="GLYMA_15G199400"/>
</dbReference>
<dbReference type="AlphaFoldDB" id="A0A0R0GB38"/>
<gene>
    <name evidence="1" type="ORF">GLYMA_15G199400</name>
</gene>
<evidence type="ECO:0000313" key="1">
    <source>
        <dbReference type="EMBL" id="KRH12851.1"/>
    </source>
</evidence>
<evidence type="ECO:0000313" key="2">
    <source>
        <dbReference type="EnsemblPlants" id="KRH12851"/>
    </source>
</evidence>
<reference evidence="1 2" key="1">
    <citation type="journal article" date="2010" name="Nature">
        <title>Genome sequence of the palaeopolyploid soybean.</title>
        <authorList>
            <person name="Schmutz J."/>
            <person name="Cannon S.B."/>
            <person name="Schlueter J."/>
            <person name="Ma J."/>
            <person name="Mitros T."/>
            <person name="Nelson W."/>
            <person name="Hyten D.L."/>
            <person name="Song Q."/>
            <person name="Thelen J.J."/>
            <person name="Cheng J."/>
            <person name="Xu D."/>
            <person name="Hellsten U."/>
            <person name="May G.D."/>
            <person name="Yu Y."/>
            <person name="Sakurai T."/>
            <person name="Umezawa T."/>
            <person name="Bhattacharyya M.K."/>
            <person name="Sandhu D."/>
            <person name="Valliyodan B."/>
            <person name="Lindquist E."/>
            <person name="Peto M."/>
            <person name="Grant D."/>
            <person name="Shu S."/>
            <person name="Goodstein D."/>
            <person name="Barry K."/>
            <person name="Futrell-Griggs M."/>
            <person name="Abernathy B."/>
            <person name="Du J."/>
            <person name="Tian Z."/>
            <person name="Zhu L."/>
            <person name="Gill N."/>
            <person name="Joshi T."/>
            <person name="Libault M."/>
            <person name="Sethuraman A."/>
            <person name="Zhang X.-C."/>
            <person name="Shinozaki K."/>
            <person name="Nguyen H.T."/>
            <person name="Wing R.A."/>
            <person name="Cregan P."/>
            <person name="Specht J."/>
            <person name="Grimwood J."/>
            <person name="Rokhsar D."/>
            <person name="Stacey G."/>
            <person name="Shoemaker R.C."/>
            <person name="Jackson S.A."/>
        </authorList>
    </citation>
    <scope>NUCLEOTIDE SEQUENCE</scope>
    <source>
        <strain evidence="2">cv. Williams 82</strain>
        <tissue evidence="1">Callus</tissue>
    </source>
</reference>
<dbReference type="Gramene" id="KRH12851">
    <property type="protein sequence ID" value="KRH12851"/>
    <property type="gene ID" value="GLYMA_15G199400"/>
</dbReference>
<dbReference type="Proteomes" id="UP000008827">
    <property type="component" value="Chromosome 15"/>
</dbReference>
<keyword evidence="3" id="KW-1185">Reference proteome</keyword>
<protein>
    <submittedName>
        <fullName evidence="1 2">Uncharacterized protein</fullName>
    </submittedName>
</protein>
<sequence>MILWGIWNRRNEKLREAKDAQPQISVNNTLQFFNKWCHARHQAGHTLTHHEQHRNERWTKPMAEFLKCNIDIAIFKVINNNGLNYVIRRSSRVTQS</sequence>
<name>A0A0R0GB38_SOYBN</name>
<evidence type="ECO:0000313" key="3">
    <source>
        <dbReference type="Proteomes" id="UP000008827"/>
    </source>
</evidence>
<dbReference type="InParanoid" id="A0A0R0GB38"/>
<reference evidence="1" key="3">
    <citation type="submission" date="2018-07" db="EMBL/GenBank/DDBJ databases">
        <title>WGS assembly of Glycine max.</title>
        <authorList>
            <person name="Schmutz J."/>
            <person name="Cannon S."/>
            <person name="Schlueter J."/>
            <person name="Ma J."/>
            <person name="Mitros T."/>
            <person name="Nelson W."/>
            <person name="Hyten D."/>
            <person name="Song Q."/>
            <person name="Thelen J."/>
            <person name="Cheng J."/>
            <person name="Xu D."/>
            <person name="Hellsten U."/>
            <person name="May G."/>
            <person name="Yu Y."/>
            <person name="Sakurai T."/>
            <person name="Umezawa T."/>
            <person name="Bhattacharyya M."/>
            <person name="Sandhu D."/>
            <person name="Valliyodan B."/>
            <person name="Lindquist E."/>
            <person name="Peto M."/>
            <person name="Grant D."/>
            <person name="Shu S."/>
            <person name="Goodstein D."/>
            <person name="Barry K."/>
            <person name="Futrell-Griggs M."/>
            <person name="Abernathy B."/>
            <person name="Du J."/>
            <person name="Tian Z."/>
            <person name="Zhu L."/>
            <person name="Gill N."/>
            <person name="Joshi T."/>
            <person name="Libault M."/>
            <person name="Sethuraman A."/>
            <person name="Zhang X."/>
            <person name="Shinozaki K."/>
            <person name="Nguyen H."/>
            <person name="Wing R."/>
            <person name="Cregan P."/>
            <person name="Specht J."/>
            <person name="Grimwood J."/>
            <person name="Rokhsar D."/>
            <person name="Stacey G."/>
            <person name="Shoemaker R."/>
            <person name="Jackson S."/>
        </authorList>
    </citation>
    <scope>NUCLEOTIDE SEQUENCE</scope>
    <source>
        <tissue evidence="1">Callus</tissue>
    </source>
</reference>
<accession>A0A0R0GB38</accession>